<dbReference type="InterPro" id="IPR011551">
    <property type="entry name" value="NTP_PyrPHydrolase_MazG"/>
</dbReference>
<dbReference type="EMBL" id="CAKP01000027">
    <property type="protein sequence ID" value="CCJ32701.1"/>
    <property type="molecule type" value="Genomic_DNA"/>
</dbReference>
<dbReference type="InterPro" id="IPR004518">
    <property type="entry name" value="MazG-like_dom"/>
</dbReference>
<dbReference type="PANTHER" id="PTHR30522">
    <property type="entry name" value="NUCLEOSIDE TRIPHOSPHATE PYROPHOSPHOHYDROLASE"/>
    <property type="match status" value="1"/>
</dbReference>
<dbReference type="CDD" id="cd11528">
    <property type="entry name" value="NTP-PPase_MazG_Nterm"/>
    <property type="match status" value="1"/>
</dbReference>
<feature type="domain" description="NTP pyrophosphohydrolase MazG-like" evidence="1">
    <location>
        <begin position="1"/>
        <end position="64"/>
    </location>
</feature>
<gene>
    <name evidence="2" type="ORF">CAAU_0617</name>
</gene>
<dbReference type="SUPFAM" id="SSF101386">
    <property type="entry name" value="all-alpha NTP pyrophosphatases"/>
    <property type="match status" value="1"/>
</dbReference>
<protein>
    <submittedName>
        <fullName evidence="2">Nucleoside triphosphate pyrophosphohydrolase MazG</fullName>
    </submittedName>
</protein>
<dbReference type="GO" id="GO:0046061">
    <property type="term" value="P:dATP catabolic process"/>
    <property type="evidence" value="ECO:0007669"/>
    <property type="project" value="TreeGrafter"/>
</dbReference>
<dbReference type="Gene3D" id="1.10.287.1080">
    <property type="entry name" value="MazG-like"/>
    <property type="match status" value="1"/>
</dbReference>
<dbReference type="AlphaFoldDB" id="I7J4L0"/>
<dbReference type="Pfam" id="PF03819">
    <property type="entry name" value="MazG"/>
    <property type="match status" value="1"/>
</dbReference>
<organism evidence="2 3">
    <name type="scientific">Caloramator australicus RC3</name>
    <dbReference type="NCBI Taxonomy" id="857293"/>
    <lineage>
        <taxon>Bacteria</taxon>
        <taxon>Bacillati</taxon>
        <taxon>Bacillota</taxon>
        <taxon>Clostridia</taxon>
        <taxon>Eubacteriales</taxon>
        <taxon>Clostridiaceae</taxon>
        <taxon>Caloramator</taxon>
    </lineage>
</organism>
<dbReference type="Proteomes" id="UP000007652">
    <property type="component" value="Unassembled WGS sequence"/>
</dbReference>
<accession>I7J4L0</accession>
<keyword evidence="2" id="KW-0378">Hydrolase</keyword>
<dbReference type="GO" id="GO:0046076">
    <property type="term" value="P:dTTP catabolic process"/>
    <property type="evidence" value="ECO:0007669"/>
    <property type="project" value="TreeGrafter"/>
</dbReference>
<reference evidence="2 3" key="1">
    <citation type="journal article" date="2011" name="J. Bacteriol.">
        <title>Draft genome sequence of Caloramator australicus strain RC3T, a thermoanaerobe from the Great Artesian Basin of Australia.</title>
        <authorList>
            <person name="Ogg C.D."/>
            <person name="Patel B.K.C."/>
        </authorList>
    </citation>
    <scope>NUCLEOTIDE SEQUENCE [LARGE SCALE GENOMIC DNA]</scope>
    <source>
        <strain evidence="2 3">RC3</strain>
    </source>
</reference>
<evidence type="ECO:0000313" key="3">
    <source>
        <dbReference type="Proteomes" id="UP000007652"/>
    </source>
</evidence>
<name>I7J4L0_9CLOT</name>
<keyword evidence="3" id="KW-1185">Reference proteome</keyword>
<dbReference type="eggNOG" id="COG3956">
    <property type="taxonomic scope" value="Bacteria"/>
</dbReference>
<proteinExistence type="predicted"/>
<dbReference type="PANTHER" id="PTHR30522:SF0">
    <property type="entry name" value="NUCLEOSIDE TRIPHOSPHATE PYROPHOSPHOHYDROLASE"/>
    <property type="match status" value="1"/>
</dbReference>
<dbReference type="STRING" id="857293.CAAU_0617"/>
<dbReference type="GO" id="GO:0046047">
    <property type="term" value="P:TTP catabolic process"/>
    <property type="evidence" value="ECO:0007669"/>
    <property type="project" value="TreeGrafter"/>
</dbReference>
<evidence type="ECO:0000313" key="2">
    <source>
        <dbReference type="EMBL" id="CCJ32701.1"/>
    </source>
</evidence>
<dbReference type="GO" id="GO:0046081">
    <property type="term" value="P:dUTP catabolic process"/>
    <property type="evidence" value="ECO:0007669"/>
    <property type="project" value="TreeGrafter"/>
</dbReference>
<dbReference type="GO" id="GO:0046052">
    <property type="term" value="P:UTP catabolic process"/>
    <property type="evidence" value="ECO:0007669"/>
    <property type="project" value="TreeGrafter"/>
</dbReference>
<evidence type="ECO:0000259" key="1">
    <source>
        <dbReference type="Pfam" id="PF03819"/>
    </source>
</evidence>
<comment type="caution">
    <text evidence="2">The sequence shown here is derived from an EMBL/GenBank/DDBJ whole genome shotgun (WGS) entry which is preliminary data.</text>
</comment>
<dbReference type="InterPro" id="IPR048015">
    <property type="entry name" value="NTP-PPase_MazG-like_N"/>
</dbReference>
<sequence length="72" mass="8312">MEECYEIIEAIDEKDYEGLCEELGDMLLHVVFHSQIAKENEYFEIWDVVDGIANKMIIRHPHVFGGAKAKNS</sequence>
<dbReference type="GO" id="GO:0006203">
    <property type="term" value="P:dGTP catabolic process"/>
    <property type="evidence" value="ECO:0007669"/>
    <property type="project" value="TreeGrafter"/>
</dbReference>
<dbReference type="GO" id="GO:0047429">
    <property type="term" value="F:nucleoside triphosphate diphosphatase activity"/>
    <property type="evidence" value="ECO:0007669"/>
    <property type="project" value="TreeGrafter"/>
</dbReference>